<reference evidence="3 4" key="1">
    <citation type="journal article" date="2009" name="Int. J. Syst. Evol. Microbiol.">
        <title>Paenibacillus contaminans sp. nov., isolated from a contaminated laboratory plate.</title>
        <authorList>
            <person name="Chou J.H."/>
            <person name="Lee J.H."/>
            <person name="Lin M.C."/>
            <person name="Chang P.S."/>
            <person name="Arun A.B."/>
            <person name="Young C.C."/>
            <person name="Chen W.M."/>
        </authorList>
    </citation>
    <scope>NUCLEOTIDE SEQUENCE [LARGE SCALE GENOMIC DNA]</scope>
    <source>
        <strain evidence="3 4">CKOBP-6</strain>
    </source>
</reference>
<evidence type="ECO:0000256" key="2">
    <source>
        <dbReference type="SAM" id="Phobius"/>
    </source>
</evidence>
<feature type="transmembrane region" description="Helical" evidence="2">
    <location>
        <begin position="170"/>
        <end position="189"/>
    </location>
</feature>
<evidence type="ECO:0008006" key="5">
    <source>
        <dbReference type="Google" id="ProtNLM"/>
    </source>
</evidence>
<keyword evidence="2" id="KW-0812">Transmembrane</keyword>
<evidence type="ECO:0000313" key="3">
    <source>
        <dbReference type="EMBL" id="RAV21237.1"/>
    </source>
</evidence>
<protein>
    <recommendedName>
        <fullName evidence="5">DUF4179 domain-containing protein</fullName>
    </recommendedName>
</protein>
<evidence type="ECO:0000313" key="4">
    <source>
        <dbReference type="Proteomes" id="UP000250369"/>
    </source>
</evidence>
<dbReference type="RefSeq" id="WP_113030940.1">
    <property type="nucleotide sequence ID" value="NZ_QMFB01000005.1"/>
</dbReference>
<keyword evidence="2" id="KW-1133">Transmembrane helix</keyword>
<name>A0A329MTF8_9BACL</name>
<gene>
    <name evidence="3" type="ORF">DQG23_11280</name>
</gene>
<dbReference type="EMBL" id="QMFB01000005">
    <property type="protein sequence ID" value="RAV21237.1"/>
    <property type="molecule type" value="Genomic_DNA"/>
</dbReference>
<feature type="region of interest" description="Disordered" evidence="1">
    <location>
        <begin position="52"/>
        <end position="73"/>
    </location>
</feature>
<organism evidence="3 4">
    <name type="scientific">Paenibacillus contaminans</name>
    <dbReference type="NCBI Taxonomy" id="450362"/>
    <lineage>
        <taxon>Bacteria</taxon>
        <taxon>Bacillati</taxon>
        <taxon>Bacillota</taxon>
        <taxon>Bacilli</taxon>
        <taxon>Bacillales</taxon>
        <taxon>Paenibacillaceae</taxon>
        <taxon>Paenibacillus</taxon>
    </lineage>
</organism>
<evidence type="ECO:0000256" key="1">
    <source>
        <dbReference type="SAM" id="MobiDB-lite"/>
    </source>
</evidence>
<accession>A0A329MTF8</accession>
<sequence length="547" mass="60344">MNDSSEKTMFRLLDGLEEEKLSELGDVEAPGEGKPDAETLLRIKRQTWAKLGIAPAPAPAQPADERPNLLARQPLHEPHAAPAPAQPADERPNLLARQPLHEPHAAPASAQPADEQPNLLARQPMHEPHAAPAPAHPADERPDLLARQPMHEPSTAHPSAPRPVRPFRRLWQVAIAAAALLILAVGLSFTTDVKAELRKMLQFIPGLGIVQEGDADKPAYVLETPVKVASGKGEITVEAVMLEPNQTIITLLGTNTPQIREFQLKTGDGREYPFTFSTLVNSNIWQGTYYYPNPIELSAAEEITLQLPDMVIGPLKLKPAKESDALQELGHSAERAGIQIVAVDTPIDEETTKITLLSRLPEGRQIESFGKETITGNVRLELRDGQGAEVPILEDTGFLRPKELLFKHPLQRIGELTLTMPYIRVVDRQAAELEVKLPVPAEGFAPLNETVTLAGFPVTFTQIERTDENNVRIGVNVHFDAAGEETLQSFLVDREDPDLKSYSWRINESSQEIVELNLPVLPGEKEIAFYLKEPRILIQGPWVIPLK</sequence>
<dbReference type="Proteomes" id="UP000250369">
    <property type="component" value="Unassembled WGS sequence"/>
</dbReference>
<dbReference type="AlphaFoldDB" id="A0A329MTF8"/>
<proteinExistence type="predicted"/>
<dbReference type="OrthoDB" id="2588128at2"/>
<keyword evidence="4" id="KW-1185">Reference proteome</keyword>
<keyword evidence="2" id="KW-0472">Membrane</keyword>
<comment type="caution">
    <text evidence="3">The sequence shown here is derived from an EMBL/GenBank/DDBJ whole genome shotgun (WGS) entry which is preliminary data.</text>
</comment>